<dbReference type="Gene3D" id="3.40.30.10">
    <property type="entry name" value="Glutaredoxin"/>
    <property type="match status" value="1"/>
</dbReference>
<sequence length="207" mass="23471">MAPPPADTLYYSHNLNPRVAVAVARHLRAPLRFVRADPMGRERAAFRPINPNTRVPILVEPSLTLWETDAIAMRLAERFDEGFWPPARRAEVMLWVSWAAHHFTSAAGVFYFEHIVVPRYFDRAPDLAAVQAADGDFRGFAAILDDTLASRRWLVGDAPTYADFRVAAALPFAEEARIPLEPFPRIRAWHGRLQELDAWRDPFAGLD</sequence>
<evidence type="ECO:0000259" key="2">
    <source>
        <dbReference type="PROSITE" id="PS50405"/>
    </source>
</evidence>
<evidence type="ECO:0000259" key="1">
    <source>
        <dbReference type="PROSITE" id="PS50404"/>
    </source>
</evidence>
<dbReference type="Proteomes" id="UP000324973">
    <property type="component" value="Unassembled WGS sequence"/>
</dbReference>
<evidence type="ECO:0000313" key="3">
    <source>
        <dbReference type="EMBL" id="TYT26061.1"/>
    </source>
</evidence>
<dbReference type="RefSeq" id="WP_149102611.1">
    <property type="nucleotide sequence ID" value="NZ_VTFT01000001.1"/>
</dbReference>
<dbReference type="Gene3D" id="1.20.1050.10">
    <property type="match status" value="1"/>
</dbReference>
<dbReference type="PROSITE" id="PS50404">
    <property type="entry name" value="GST_NTER"/>
    <property type="match status" value="1"/>
</dbReference>
<dbReference type="PROSITE" id="PS50405">
    <property type="entry name" value="GST_CTER"/>
    <property type="match status" value="1"/>
</dbReference>
<dbReference type="InterPro" id="IPR004045">
    <property type="entry name" value="Glutathione_S-Trfase_N"/>
</dbReference>
<proteinExistence type="predicted"/>
<keyword evidence="3" id="KW-0808">Transferase</keyword>
<dbReference type="PANTHER" id="PTHR44051:SF8">
    <property type="entry name" value="GLUTATHIONE S-TRANSFERASE GSTA"/>
    <property type="match status" value="1"/>
</dbReference>
<dbReference type="InterPro" id="IPR040079">
    <property type="entry name" value="Glutathione_S-Trfase"/>
</dbReference>
<dbReference type="SUPFAM" id="SSF47616">
    <property type="entry name" value="GST C-terminal domain-like"/>
    <property type="match status" value="1"/>
</dbReference>
<dbReference type="PANTHER" id="PTHR44051">
    <property type="entry name" value="GLUTATHIONE S-TRANSFERASE-RELATED"/>
    <property type="match status" value="1"/>
</dbReference>
<dbReference type="InterPro" id="IPR036249">
    <property type="entry name" value="Thioredoxin-like_sf"/>
</dbReference>
<dbReference type="SUPFAM" id="SSF52833">
    <property type="entry name" value="Thioredoxin-like"/>
    <property type="match status" value="1"/>
</dbReference>
<dbReference type="Pfam" id="PF13417">
    <property type="entry name" value="GST_N_3"/>
    <property type="match status" value="1"/>
</dbReference>
<feature type="domain" description="GST N-terminal" evidence="1">
    <location>
        <begin position="4"/>
        <end position="83"/>
    </location>
</feature>
<dbReference type="Pfam" id="PF13410">
    <property type="entry name" value="GST_C_2"/>
    <property type="match status" value="1"/>
</dbReference>
<dbReference type="GO" id="GO:0016740">
    <property type="term" value="F:transferase activity"/>
    <property type="evidence" value="ECO:0007669"/>
    <property type="project" value="UniProtKB-KW"/>
</dbReference>
<dbReference type="AlphaFoldDB" id="A0A5D4XQJ4"/>
<keyword evidence="4" id="KW-1185">Reference proteome</keyword>
<feature type="domain" description="GST C-terminal" evidence="2">
    <location>
        <begin position="85"/>
        <end position="207"/>
    </location>
</feature>
<reference evidence="3 4" key="1">
    <citation type="submission" date="2019-08" db="EMBL/GenBank/DDBJ databases">
        <title>Luteimonas viscosus sp. nov., isolated from soil of a sunflower field.</title>
        <authorList>
            <person name="Jianli Z."/>
            <person name="Ying Z."/>
        </authorList>
    </citation>
    <scope>NUCLEOTIDE SEQUENCE [LARGE SCALE GENOMIC DNA]</scope>
    <source>
        <strain evidence="3 4">XBU10</strain>
    </source>
</reference>
<name>A0A5D4XQJ4_9GAMM</name>
<protein>
    <submittedName>
        <fullName evidence="3">Glutathione S-transferase family protein</fullName>
    </submittedName>
</protein>
<gene>
    <name evidence="3" type="ORF">FZO89_07210</name>
</gene>
<evidence type="ECO:0000313" key="4">
    <source>
        <dbReference type="Proteomes" id="UP000324973"/>
    </source>
</evidence>
<comment type="caution">
    <text evidence="3">The sequence shown here is derived from an EMBL/GenBank/DDBJ whole genome shotgun (WGS) entry which is preliminary data.</text>
</comment>
<dbReference type="SFLD" id="SFLDG00358">
    <property type="entry name" value="Main_(cytGST)"/>
    <property type="match status" value="1"/>
</dbReference>
<dbReference type="OrthoDB" id="5958450at2"/>
<dbReference type="InterPro" id="IPR010987">
    <property type="entry name" value="Glutathione-S-Trfase_C-like"/>
</dbReference>
<dbReference type="CDD" id="cd00570">
    <property type="entry name" value="GST_N_family"/>
    <property type="match status" value="1"/>
</dbReference>
<accession>A0A5D4XQJ4</accession>
<dbReference type="EMBL" id="VTFT01000001">
    <property type="protein sequence ID" value="TYT26061.1"/>
    <property type="molecule type" value="Genomic_DNA"/>
</dbReference>
<dbReference type="InterPro" id="IPR036282">
    <property type="entry name" value="Glutathione-S-Trfase_C_sf"/>
</dbReference>
<organism evidence="3 4">
    <name type="scientific">Luteimonas viscosa</name>
    <dbReference type="NCBI Taxonomy" id="1132694"/>
    <lineage>
        <taxon>Bacteria</taxon>
        <taxon>Pseudomonadati</taxon>
        <taxon>Pseudomonadota</taxon>
        <taxon>Gammaproteobacteria</taxon>
        <taxon>Lysobacterales</taxon>
        <taxon>Lysobacteraceae</taxon>
        <taxon>Luteimonas</taxon>
    </lineage>
</organism>
<dbReference type="SFLD" id="SFLDS00019">
    <property type="entry name" value="Glutathione_Transferase_(cytos"/>
    <property type="match status" value="1"/>
</dbReference>